<sequence>MPVNIMRISEGVILQNHSILIPQNYPSSSVPYTSIFYPHKNLPIEDLSRNN</sequence>
<reference evidence="1" key="1">
    <citation type="submission" date="2018-02" db="EMBL/GenBank/DDBJ databases">
        <title>Rhizophora mucronata_Transcriptome.</title>
        <authorList>
            <person name="Meera S.P."/>
            <person name="Sreeshan A."/>
            <person name="Augustine A."/>
        </authorList>
    </citation>
    <scope>NUCLEOTIDE SEQUENCE</scope>
    <source>
        <tissue evidence="1">Leaf</tissue>
    </source>
</reference>
<dbReference type="AlphaFoldDB" id="A0A2P2PM18"/>
<dbReference type="EMBL" id="GGEC01075294">
    <property type="protein sequence ID" value="MBX55778.1"/>
    <property type="molecule type" value="Transcribed_RNA"/>
</dbReference>
<evidence type="ECO:0000313" key="1">
    <source>
        <dbReference type="EMBL" id="MBX55778.1"/>
    </source>
</evidence>
<proteinExistence type="predicted"/>
<accession>A0A2P2PM18</accession>
<name>A0A2P2PM18_RHIMU</name>
<organism evidence="1">
    <name type="scientific">Rhizophora mucronata</name>
    <name type="common">Asiatic mangrove</name>
    <dbReference type="NCBI Taxonomy" id="61149"/>
    <lineage>
        <taxon>Eukaryota</taxon>
        <taxon>Viridiplantae</taxon>
        <taxon>Streptophyta</taxon>
        <taxon>Embryophyta</taxon>
        <taxon>Tracheophyta</taxon>
        <taxon>Spermatophyta</taxon>
        <taxon>Magnoliopsida</taxon>
        <taxon>eudicotyledons</taxon>
        <taxon>Gunneridae</taxon>
        <taxon>Pentapetalae</taxon>
        <taxon>rosids</taxon>
        <taxon>fabids</taxon>
        <taxon>Malpighiales</taxon>
        <taxon>Rhizophoraceae</taxon>
        <taxon>Rhizophora</taxon>
    </lineage>
</organism>
<protein>
    <submittedName>
        <fullName evidence="1">Uncharacterized protein</fullName>
    </submittedName>
</protein>